<comment type="caution">
    <text evidence="1">The sequence shown here is derived from an EMBL/GenBank/DDBJ whole genome shotgun (WGS) entry which is preliminary data.</text>
</comment>
<dbReference type="EMBL" id="CM042017">
    <property type="protein sequence ID" value="KAI3689321.1"/>
    <property type="molecule type" value="Genomic_DNA"/>
</dbReference>
<proteinExistence type="predicted"/>
<name>A0ACB8YW27_CICIN</name>
<protein>
    <submittedName>
        <fullName evidence="1">Uncharacterized protein</fullName>
    </submittedName>
</protein>
<keyword evidence="2" id="KW-1185">Reference proteome</keyword>
<reference evidence="2" key="1">
    <citation type="journal article" date="2022" name="Mol. Ecol. Resour.">
        <title>The genomes of chicory, endive, great burdock and yacon provide insights into Asteraceae palaeo-polyploidization history and plant inulin production.</title>
        <authorList>
            <person name="Fan W."/>
            <person name="Wang S."/>
            <person name="Wang H."/>
            <person name="Wang A."/>
            <person name="Jiang F."/>
            <person name="Liu H."/>
            <person name="Zhao H."/>
            <person name="Xu D."/>
            <person name="Zhang Y."/>
        </authorList>
    </citation>
    <scope>NUCLEOTIDE SEQUENCE [LARGE SCALE GENOMIC DNA]</scope>
    <source>
        <strain evidence="2">cv. Punajuju</strain>
    </source>
</reference>
<gene>
    <name evidence="1" type="ORF">L2E82_47275</name>
</gene>
<evidence type="ECO:0000313" key="2">
    <source>
        <dbReference type="Proteomes" id="UP001055811"/>
    </source>
</evidence>
<organism evidence="1 2">
    <name type="scientific">Cichorium intybus</name>
    <name type="common">Chicory</name>
    <dbReference type="NCBI Taxonomy" id="13427"/>
    <lineage>
        <taxon>Eukaryota</taxon>
        <taxon>Viridiplantae</taxon>
        <taxon>Streptophyta</taxon>
        <taxon>Embryophyta</taxon>
        <taxon>Tracheophyta</taxon>
        <taxon>Spermatophyta</taxon>
        <taxon>Magnoliopsida</taxon>
        <taxon>eudicotyledons</taxon>
        <taxon>Gunneridae</taxon>
        <taxon>Pentapetalae</taxon>
        <taxon>asterids</taxon>
        <taxon>campanulids</taxon>
        <taxon>Asterales</taxon>
        <taxon>Asteraceae</taxon>
        <taxon>Cichorioideae</taxon>
        <taxon>Cichorieae</taxon>
        <taxon>Cichoriinae</taxon>
        <taxon>Cichorium</taxon>
    </lineage>
</organism>
<dbReference type="Proteomes" id="UP001055811">
    <property type="component" value="Linkage Group LG09"/>
</dbReference>
<evidence type="ECO:0000313" key="1">
    <source>
        <dbReference type="EMBL" id="KAI3689321.1"/>
    </source>
</evidence>
<sequence>MIIIHSPVPYMGLGLIALGDESRDHREEYVIEHTELLNIHDSACVTLGEVQKALYIVNLYTIKRKAFLMWILANCGFGWSLNAKAVREISIWMTSILKDDYESVNYAQEIGAENNDRDDDIEVVCAETRLKKKMLKLNK</sequence>
<reference evidence="1 2" key="2">
    <citation type="journal article" date="2022" name="Mol. Ecol. Resour.">
        <title>The genomes of chicory, endive, great burdock and yacon provide insights into Asteraceae paleo-polyploidization history and plant inulin production.</title>
        <authorList>
            <person name="Fan W."/>
            <person name="Wang S."/>
            <person name="Wang H."/>
            <person name="Wang A."/>
            <person name="Jiang F."/>
            <person name="Liu H."/>
            <person name="Zhao H."/>
            <person name="Xu D."/>
            <person name="Zhang Y."/>
        </authorList>
    </citation>
    <scope>NUCLEOTIDE SEQUENCE [LARGE SCALE GENOMIC DNA]</scope>
    <source>
        <strain evidence="2">cv. Punajuju</strain>
        <tissue evidence="1">Leaves</tissue>
    </source>
</reference>
<accession>A0ACB8YW27</accession>